<protein>
    <submittedName>
        <fullName evidence="3">30S ribosomal protein S3Ae</fullName>
    </submittedName>
</protein>
<proteinExistence type="predicted"/>
<dbReference type="AlphaFoldDB" id="T1AAC9"/>
<reference evidence="3" key="2">
    <citation type="journal article" date="2014" name="ISME J.">
        <title>Microbial stratification in low pH oxic and suboxic macroscopic growths along an acid mine drainage.</title>
        <authorList>
            <person name="Mendez-Garcia C."/>
            <person name="Mesa V."/>
            <person name="Sprenger R.R."/>
            <person name="Richter M."/>
            <person name="Diez M.S."/>
            <person name="Solano J."/>
            <person name="Bargiela R."/>
            <person name="Golyshina O.V."/>
            <person name="Manteca A."/>
            <person name="Ramos J.L."/>
            <person name="Gallego J.R."/>
            <person name="Llorente I."/>
            <person name="Martins Dos Santos V.A."/>
            <person name="Jensen O.N."/>
            <person name="Pelaez A.I."/>
            <person name="Sanchez J."/>
            <person name="Ferrer M."/>
        </authorList>
    </citation>
    <scope>NUCLEOTIDE SEQUENCE</scope>
</reference>
<evidence type="ECO:0000256" key="1">
    <source>
        <dbReference type="ARBA" id="ARBA00022980"/>
    </source>
</evidence>
<organism evidence="3">
    <name type="scientific">mine drainage metagenome</name>
    <dbReference type="NCBI Taxonomy" id="410659"/>
    <lineage>
        <taxon>unclassified sequences</taxon>
        <taxon>metagenomes</taxon>
        <taxon>ecological metagenomes</taxon>
    </lineage>
</organism>
<dbReference type="Pfam" id="PF01015">
    <property type="entry name" value="Ribosomal_S3Ae"/>
    <property type="match status" value="1"/>
</dbReference>
<sequence>REKTWYSILTPAYLGEKKISTSPGIGPESMVGRKIEMPVSDLTGNFKKTTLKMVFRIDNCQGNRCFTSFVGSYVSDDSIRRMVRRRKERIDVIEKDHTLDGYLLAVKVVGVSDVKLITNKRADIRLALEKFLKEKISTSNLQDLVSYLVG</sequence>
<dbReference type="GO" id="GO:0005840">
    <property type="term" value="C:ribosome"/>
    <property type="evidence" value="ECO:0007669"/>
    <property type="project" value="UniProtKB-KW"/>
</dbReference>
<feature type="non-terminal residue" evidence="3">
    <location>
        <position position="150"/>
    </location>
</feature>
<dbReference type="GO" id="GO:1990904">
    <property type="term" value="C:ribonucleoprotein complex"/>
    <property type="evidence" value="ECO:0007669"/>
    <property type="project" value="UniProtKB-KW"/>
</dbReference>
<keyword evidence="2" id="KW-0687">Ribonucleoprotein</keyword>
<dbReference type="GO" id="GO:0006412">
    <property type="term" value="P:translation"/>
    <property type="evidence" value="ECO:0007669"/>
    <property type="project" value="InterPro"/>
</dbReference>
<gene>
    <name evidence="3" type="ORF">B2A_04712</name>
</gene>
<dbReference type="EMBL" id="AUZZ01003190">
    <property type="protein sequence ID" value="EQD57621.1"/>
    <property type="molecule type" value="Genomic_DNA"/>
</dbReference>
<accession>T1AAC9</accession>
<dbReference type="GO" id="GO:0003735">
    <property type="term" value="F:structural constituent of ribosome"/>
    <property type="evidence" value="ECO:0007669"/>
    <property type="project" value="InterPro"/>
</dbReference>
<feature type="non-terminal residue" evidence="3">
    <location>
        <position position="1"/>
    </location>
</feature>
<comment type="caution">
    <text evidence="3">The sequence shown here is derived from an EMBL/GenBank/DDBJ whole genome shotgun (WGS) entry which is preliminary data.</text>
</comment>
<evidence type="ECO:0000313" key="3">
    <source>
        <dbReference type="EMBL" id="EQD57621.1"/>
    </source>
</evidence>
<evidence type="ECO:0000256" key="2">
    <source>
        <dbReference type="ARBA" id="ARBA00023274"/>
    </source>
</evidence>
<dbReference type="InterPro" id="IPR001593">
    <property type="entry name" value="Ribosomal_eS1"/>
</dbReference>
<name>T1AAC9_9ZZZZ</name>
<reference evidence="3" key="1">
    <citation type="submission" date="2013-08" db="EMBL/GenBank/DDBJ databases">
        <authorList>
            <person name="Mendez C."/>
            <person name="Richter M."/>
            <person name="Ferrer M."/>
            <person name="Sanchez J."/>
        </authorList>
    </citation>
    <scope>NUCLEOTIDE SEQUENCE</scope>
</reference>
<dbReference type="SMART" id="SM01397">
    <property type="entry name" value="Ribosomal_S3Ae"/>
    <property type="match status" value="1"/>
</dbReference>
<keyword evidence="1 3" id="KW-0689">Ribosomal protein</keyword>